<gene>
    <name evidence="2" type="ORF">Pcinc_005228</name>
</gene>
<name>A0AAE1L0S6_PETCI</name>
<keyword evidence="1" id="KW-1133">Transmembrane helix</keyword>
<sequence length="206" mass="23860">MSFSLPRTPLVKNILTLEDTNGIYHILFFYLFSLFQEVFTPLYSIFIFTYLLLFHLTIHSHLTIQSRLTVHSHLTIQSRLTVHSHLTVHSTSLSIPPHCPFHLTVHLTSLFTPPHCPFHLTVHSTSLSIPPHCPFHLTVHLTSTVYPLYLPRPLYHHRQKHTNASQFVPQFAFIKQVFSIRFFNSRPRVFAAWVNNTSGISVGRTE</sequence>
<reference evidence="2" key="1">
    <citation type="submission" date="2023-10" db="EMBL/GenBank/DDBJ databases">
        <title>Genome assemblies of two species of porcelain crab, Petrolisthes cinctipes and Petrolisthes manimaculis (Anomura: Porcellanidae).</title>
        <authorList>
            <person name="Angst P."/>
        </authorList>
    </citation>
    <scope>NUCLEOTIDE SEQUENCE</scope>
    <source>
        <strain evidence="2">PB745_01</strain>
        <tissue evidence="2">Gill</tissue>
    </source>
</reference>
<proteinExistence type="predicted"/>
<dbReference type="Proteomes" id="UP001286313">
    <property type="component" value="Unassembled WGS sequence"/>
</dbReference>
<protein>
    <submittedName>
        <fullName evidence="2">Uncharacterized protein</fullName>
    </submittedName>
</protein>
<evidence type="ECO:0000256" key="1">
    <source>
        <dbReference type="SAM" id="Phobius"/>
    </source>
</evidence>
<feature type="transmembrane region" description="Helical" evidence="1">
    <location>
        <begin position="38"/>
        <end position="58"/>
    </location>
</feature>
<accession>A0AAE1L0S6</accession>
<dbReference type="AlphaFoldDB" id="A0AAE1L0S6"/>
<evidence type="ECO:0000313" key="2">
    <source>
        <dbReference type="EMBL" id="KAK3890842.1"/>
    </source>
</evidence>
<keyword evidence="1" id="KW-0812">Transmembrane</keyword>
<keyword evidence="1" id="KW-0472">Membrane</keyword>
<organism evidence="2 3">
    <name type="scientific">Petrolisthes cinctipes</name>
    <name type="common">Flat porcelain crab</name>
    <dbReference type="NCBI Taxonomy" id="88211"/>
    <lineage>
        <taxon>Eukaryota</taxon>
        <taxon>Metazoa</taxon>
        <taxon>Ecdysozoa</taxon>
        <taxon>Arthropoda</taxon>
        <taxon>Crustacea</taxon>
        <taxon>Multicrustacea</taxon>
        <taxon>Malacostraca</taxon>
        <taxon>Eumalacostraca</taxon>
        <taxon>Eucarida</taxon>
        <taxon>Decapoda</taxon>
        <taxon>Pleocyemata</taxon>
        <taxon>Anomura</taxon>
        <taxon>Galatheoidea</taxon>
        <taxon>Porcellanidae</taxon>
        <taxon>Petrolisthes</taxon>
    </lineage>
</organism>
<keyword evidence="3" id="KW-1185">Reference proteome</keyword>
<evidence type="ECO:0000313" key="3">
    <source>
        <dbReference type="Proteomes" id="UP001286313"/>
    </source>
</evidence>
<dbReference type="EMBL" id="JAWQEG010000384">
    <property type="protein sequence ID" value="KAK3890842.1"/>
    <property type="molecule type" value="Genomic_DNA"/>
</dbReference>
<comment type="caution">
    <text evidence="2">The sequence shown here is derived from an EMBL/GenBank/DDBJ whole genome shotgun (WGS) entry which is preliminary data.</text>
</comment>